<protein>
    <submittedName>
        <fullName evidence="6">Cro/Cl family transcriptional regulator</fullName>
    </submittedName>
</protein>
<dbReference type="OrthoDB" id="58802at2"/>
<keyword evidence="3" id="KW-0238">DNA-binding</keyword>
<evidence type="ECO:0000256" key="1">
    <source>
        <dbReference type="ARBA" id="ARBA00010466"/>
    </source>
</evidence>
<dbReference type="InterPro" id="IPR001387">
    <property type="entry name" value="Cro/C1-type_HTH"/>
</dbReference>
<dbReference type="InterPro" id="IPR051054">
    <property type="entry name" value="SorC_transcr_regulators"/>
</dbReference>
<dbReference type="STRING" id="1395513.P343_14205"/>
<evidence type="ECO:0000259" key="5">
    <source>
        <dbReference type="PROSITE" id="PS50943"/>
    </source>
</evidence>
<evidence type="ECO:0000256" key="4">
    <source>
        <dbReference type="ARBA" id="ARBA00023163"/>
    </source>
</evidence>
<dbReference type="Proteomes" id="UP000018296">
    <property type="component" value="Unassembled WGS sequence"/>
</dbReference>
<dbReference type="PATRIC" id="fig|1395513.3.peg.2880"/>
<keyword evidence="4" id="KW-0804">Transcription</keyword>
<dbReference type="InterPro" id="IPR012318">
    <property type="entry name" value="HTH_CRP"/>
</dbReference>
<sequence length="319" mass="35507">MNNQELKKKYIQIAQLYYEQNMTQNEIAQKTGINRTSISRILKKIREDGIVKITINYDLKDLSLAEQLEKRFHLKKAIVVPVEQEQPAQVKLTAIGQAAAQFLNTILEDNDVIGFSWGSSLESVVEALEPTAIRKNIFCVPMVGGPAGKLESRYHVNTICFQAAEKLKGRSLMIDVPAIVEKPSMKEDFTHTSYFKEIANMWKHISVALFGIGSINSTGQSTWHAFYSESAVEKFKDEKVAGDICSRFYDINGQTVRTHLTDRTLSVPLELLKTARYSIGVAESKEKLPGILGALNGGHLNTLITTDETALGLLATDQS</sequence>
<dbReference type="InterPro" id="IPR007324">
    <property type="entry name" value="Sugar-bd_dom_put"/>
</dbReference>
<evidence type="ECO:0000313" key="6">
    <source>
        <dbReference type="EMBL" id="EST10967.1"/>
    </source>
</evidence>
<dbReference type="SUPFAM" id="SSF100950">
    <property type="entry name" value="NagB/RpiA/CoA transferase-like"/>
    <property type="match status" value="1"/>
</dbReference>
<dbReference type="InterPro" id="IPR036390">
    <property type="entry name" value="WH_DNA-bd_sf"/>
</dbReference>
<accession>V6IV21</accession>
<dbReference type="SUPFAM" id="SSF46785">
    <property type="entry name" value="Winged helix' DNA-binding domain"/>
    <property type="match status" value="1"/>
</dbReference>
<dbReference type="PANTHER" id="PTHR34294:SF1">
    <property type="entry name" value="TRANSCRIPTIONAL REGULATOR LSRR"/>
    <property type="match status" value="1"/>
</dbReference>
<dbReference type="GO" id="GO:0030246">
    <property type="term" value="F:carbohydrate binding"/>
    <property type="evidence" value="ECO:0007669"/>
    <property type="project" value="InterPro"/>
</dbReference>
<dbReference type="GO" id="GO:0006355">
    <property type="term" value="P:regulation of DNA-templated transcription"/>
    <property type="evidence" value="ECO:0007669"/>
    <property type="project" value="InterPro"/>
</dbReference>
<dbReference type="GO" id="GO:0003677">
    <property type="term" value="F:DNA binding"/>
    <property type="evidence" value="ECO:0007669"/>
    <property type="project" value="UniProtKB-KW"/>
</dbReference>
<dbReference type="Pfam" id="PF04198">
    <property type="entry name" value="Sugar-bind"/>
    <property type="match status" value="1"/>
</dbReference>
<reference evidence="6 7" key="1">
    <citation type="journal article" date="2013" name="Genome Announc.">
        <title>Genome Sequence of Sporolactobacillus laevolacticus DSM442, an Efficient Polymer-Grade D-Lactate Producer from Agricultural Waste Cottonseed as a Nitrogen Source.</title>
        <authorList>
            <person name="Wang H."/>
            <person name="Wang L."/>
            <person name="Ju J."/>
            <person name="Yu B."/>
            <person name="Ma Y."/>
        </authorList>
    </citation>
    <scope>NUCLEOTIDE SEQUENCE [LARGE SCALE GENOMIC DNA]</scope>
    <source>
        <strain evidence="6 7">DSM 442</strain>
    </source>
</reference>
<dbReference type="AlphaFoldDB" id="V6IV21"/>
<organism evidence="6 7">
    <name type="scientific">Sporolactobacillus laevolacticus DSM 442</name>
    <dbReference type="NCBI Taxonomy" id="1395513"/>
    <lineage>
        <taxon>Bacteria</taxon>
        <taxon>Bacillati</taxon>
        <taxon>Bacillota</taxon>
        <taxon>Bacilli</taxon>
        <taxon>Bacillales</taxon>
        <taxon>Sporolactobacillaceae</taxon>
        <taxon>Sporolactobacillus</taxon>
    </lineage>
</organism>
<dbReference type="PROSITE" id="PS50943">
    <property type="entry name" value="HTH_CROC1"/>
    <property type="match status" value="1"/>
</dbReference>
<comment type="similarity">
    <text evidence="1">Belongs to the SorC transcriptional regulatory family.</text>
</comment>
<comment type="caution">
    <text evidence="6">The sequence shown here is derived from an EMBL/GenBank/DDBJ whole genome shotgun (WGS) entry which is preliminary data.</text>
</comment>
<dbReference type="Pfam" id="PF13545">
    <property type="entry name" value="HTH_Crp_2"/>
    <property type="match status" value="1"/>
</dbReference>
<dbReference type="PANTHER" id="PTHR34294">
    <property type="entry name" value="TRANSCRIPTIONAL REGULATOR-RELATED"/>
    <property type="match status" value="1"/>
</dbReference>
<evidence type="ECO:0000313" key="7">
    <source>
        <dbReference type="Proteomes" id="UP000018296"/>
    </source>
</evidence>
<gene>
    <name evidence="6" type="ORF">P343_14205</name>
</gene>
<keyword evidence="7" id="KW-1185">Reference proteome</keyword>
<dbReference type="Gene3D" id="1.10.10.60">
    <property type="entry name" value="Homeodomain-like"/>
    <property type="match status" value="1"/>
</dbReference>
<keyword evidence="2" id="KW-0805">Transcription regulation</keyword>
<dbReference type="EMBL" id="AWTC01000015">
    <property type="protein sequence ID" value="EST10967.1"/>
    <property type="molecule type" value="Genomic_DNA"/>
</dbReference>
<proteinExistence type="inferred from homology"/>
<feature type="domain" description="HTH cro/C1-type" evidence="5">
    <location>
        <begin position="13"/>
        <end position="47"/>
    </location>
</feature>
<dbReference type="InterPro" id="IPR037171">
    <property type="entry name" value="NagB/RpiA_transferase-like"/>
</dbReference>
<name>V6IV21_9BACL</name>
<dbReference type="RefSeq" id="WP_023511072.1">
    <property type="nucleotide sequence ID" value="NZ_AWTC01000015.1"/>
</dbReference>
<dbReference type="eggNOG" id="COG2390">
    <property type="taxonomic scope" value="Bacteria"/>
</dbReference>
<dbReference type="Gene3D" id="3.40.50.1360">
    <property type="match status" value="1"/>
</dbReference>
<evidence type="ECO:0000256" key="3">
    <source>
        <dbReference type="ARBA" id="ARBA00023125"/>
    </source>
</evidence>
<evidence type="ECO:0000256" key="2">
    <source>
        <dbReference type="ARBA" id="ARBA00023015"/>
    </source>
</evidence>